<accession>A0A6P1CDJ3</accession>
<evidence type="ECO:0000313" key="2">
    <source>
        <dbReference type="EMBL" id="MBB6492419.1"/>
    </source>
</evidence>
<sequence length="99" mass="10597">MCALDGRSTKTTSMLARSLAVTMGLIAVMAVSGCQNKVATPQDLQGWYSMICFKHGYTGGARDNCMNSLTNSNGRQLPDGPTEFADRPPYTDSQMPNSG</sequence>
<evidence type="ECO:0000256" key="1">
    <source>
        <dbReference type="SAM" id="MobiDB-lite"/>
    </source>
</evidence>
<evidence type="ECO:0000313" key="5">
    <source>
        <dbReference type="Proteomes" id="UP000526625"/>
    </source>
</evidence>
<reference evidence="3 4" key="1">
    <citation type="submission" date="2020-02" db="EMBL/GenBank/DDBJ databases">
        <title>Draft genome sequence of Rhizobium tropici.</title>
        <authorList>
            <person name="Khayi S."/>
            <person name="Jemo M."/>
        </authorList>
    </citation>
    <scope>NUCLEOTIDE SEQUENCE [LARGE SCALE GENOMIC DNA]</scope>
    <source>
        <strain evidence="3 4">A12</strain>
    </source>
</reference>
<dbReference type="EMBL" id="JAADZA010000067">
    <property type="protein sequence ID" value="NEV15159.1"/>
    <property type="molecule type" value="Genomic_DNA"/>
</dbReference>
<dbReference type="RefSeq" id="WP_135488188.1">
    <property type="nucleotide sequence ID" value="NZ_JAADZA010000067.1"/>
</dbReference>
<feature type="region of interest" description="Disordered" evidence="1">
    <location>
        <begin position="68"/>
        <end position="99"/>
    </location>
</feature>
<organism evidence="3 4">
    <name type="scientific">Rhizobium tropici</name>
    <dbReference type="NCBI Taxonomy" id="398"/>
    <lineage>
        <taxon>Bacteria</taxon>
        <taxon>Pseudomonadati</taxon>
        <taxon>Pseudomonadota</taxon>
        <taxon>Alphaproteobacteria</taxon>
        <taxon>Hyphomicrobiales</taxon>
        <taxon>Rhizobiaceae</taxon>
        <taxon>Rhizobium/Agrobacterium group</taxon>
        <taxon>Rhizobium</taxon>
    </lineage>
</organism>
<gene>
    <name evidence="2" type="ORF">GGD45_002826</name>
    <name evidence="3" type="ORF">GXW80_29795</name>
</gene>
<comment type="caution">
    <text evidence="3">The sequence shown here is derived from an EMBL/GenBank/DDBJ whole genome shotgun (WGS) entry which is preliminary data.</text>
</comment>
<dbReference type="Proteomes" id="UP000471190">
    <property type="component" value="Unassembled WGS sequence"/>
</dbReference>
<evidence type="ECO:0000313" key="3">
    <source>
        <dbReference type="EMBL" id="NEV15159.1"/>
    </source>
</evidence>
<dbReference type="EMBL" id="JACHBF010000007">
    <property type="protein sequence ID" value="MBB6492419.1"/>
    <property type="molecule type" value="Genomic_DNA"/>
</dbReference>
<reference evidence="2 5" key="2">
    <citation type="submission" date="2020-08" db="EMBL/GenBank/DDBJ databases">
        <title>Genomic Encyclopedia of Type Strains, Phase IV (KMG-V): Genome sequencing to study the core and pangenomes of soil and plant-associated prokaryotes.</title>
        <authorList>
            <person name="Whitman W."/>
        </authorList>
    </citation>
    <scope>NUCLEOTIDE SEQUENCE [LARGE SCALE GENOMIC DNA]</scope>
    <source>
        <strain evidence="2 5">SEMIA 4059</strain>
    </source>
</reference>
<keyword evidence="5" id="KW-1185">Reference proteome</keyword>
<protein>
    <recommendedName>
        <fullName evidence="6">Lipoprotein</fullName>
    </recommendedName>
</protein>
<evidence type="ECO:0008006" key="6">
    <source>
        <dbReference type="Google" id="ProtNLM"/>
    </source>
</evidence>
<dbReference type="PROSITE" id="PS51257">
    <property type="entry name" value="PROKAR_LIPOPROTEIN"/>
    <property type="match status" value="1"/>
</dbReference>
<evidence type="ECO:0000313" key="4">
    <source>
        <dbReference type="Proteomes" id="UP000471190"/>
    </source>
</evidence>
<dbReference type="AlphaFoldDB" id="A0A6P1CDJ3"/>
<proteinExistence type="predicted"/>
<name>A0A6P1CDJ3_RHITR</name>
<dbReference type="Proteomes" id="UP000526625">
    <property type="component" value="Unassembled WGS sequence"/>
</dbReference>